<organism evidence="2 3">
    <name type="scientific">Frankliniella fusca</name>
    <dbReference type="NCBI Taxonomy" id="407009"/>
    <lineage>
        <taxon>Eukaryota</taxon>
        <taxon>Metazoa</taxon>
        <taxon>Ecdysozoa</taxon>
        <taxon>Arthropoda</taxon>
        <taxon>Hexapoda</taxon>
        <taxon>Insecta</taxon>
        <taxon>Pterygota</taxon>
        <taxon>Neoptera</taxon>
        <taxon>Paraneoptera</taxon>
        <taxon>Thysanoptera</taxon>
        <taxon>Terebrantia</taxon>
        <taxon>Thripoidea</taxon>
        <taxon>Thripidae</taxon>
        <taxon>Frankliniella</taxon>
    </lineage>
</organism>
<feature type="region of interest" description="Disordered" evidence="1">
    <location>
        <begin position="1"/>
        <end position="35"/>
    </location>
</feature>
<reference evidence="2" key="1">
    <citation type="submission" date="2021-07" db="EMBL/GenBank/DDBJ databases">
        <authorList>
            <person name="Catto M.A."/>
            <person name="Jacobson A."/>
            <person name="Kennedy G."/>
            <person name="Labadie P."/>
            <person name="Hunt B.G."/>
            <person name="Srinivasan R."/>
        </authorList>
    </citation>
    <scope>NUCLEOTIDE SEQUENCE</scope>
    <source>
        <strain evidence="2">PL_HMW_Pooled</strain>
        <tissue evidence="2">Head</tissue>
    </source>
</reference>
<comment type="caution">
    <text evidence="2">The sequence shown here is derived from an EMBL/GenBank/DDBJ whole genome shotgun (WGS) entry which is preliminary data.</text>
</comment>
<evidence type="ECO:0000256" key="1">
    <source>
        <dbReference type="SAM" id="MobiDB-lite"/>
    </source>
</evidence>
<protein>
    <submittedName>
        <fullName evidence="2">E3 ubiquitin-protein ligase HRD1</fullName>
    </submittedName>
</protein>
<gene>
    <name evidence="2" type="ORF">KUF71_025799</name>
</gene>
<dbReference type="EMBL" id="JAHWGI010001422">
    <property type="protein sequence ID" value="KAK3931346.1"/>
    <property type="molecule type" value="Genomic_DNA"/>
</dbReference>
<feature type="region of interest" description="Disordered" evidence="1">
    <location>
        <begin position="89"/>
        <end position="122"/>
    </location>
</feature>
<dbReference type="AlphaFoldDB" id="A0AAE1I1V2"/>
<reference evidence="2" key="2">
    <citation type="journal article" date="2023" name="BMC Genomics">
        <title>Pest status, molecular evolution, and epigenetic factors derived from the genome assembly of Frankliniella fusca, a thysanopteran phytovirus vector.</title>
        <authorList>
            <person name="Catto M.A."/>
            <person name="Labadie P.E."/>
            <person name="Jacobson A.L."/>
            <person name="Kennedy G.G."/>
            <person name="Srinivasan R."/>
            <person name="Hunt B.G."/>
        </authorList>
    </citation>
    <scope>NUCLEOTIDE SEQUENCE</scope>
    <source>
        <strain evidence="2">PL_HMW_Pooled</strain>
    </source>
</reference>
<proteinExistence type="predicted"/>
<evidence type="ECO:0000313" key="3">
    <source>
        <dbReference type="Proteomes" id="UP001219518"/>
    </source>
</evidence>
<sequence>MDLWHGEQEGRTVQRVKSTKEDAARLQGRTGAHPAIEPAHEEELTDSALRLQTAPLASRASLNALMPQPSVNASTSVVVNLPAASSYDGAGAELEQQQAGPGPGPGAAGPSAGDQQVRISSL</sequence>
<keyword evidence="3" id="KW-1185">Reference proteome</keyword>
<feature type="compositionally biased region" description="Basic and acidic residues" evidence="1">
    <location>
        <begin position="1"/>
        <end position="24"/>
    </location>
</feature>
<evidence type="ECO:0000313" key="2">
    <source>
        <dbReference type="EMBL" id="KAK3931346.1"/>
    </source>
</evidence>
<accession>A0AAE1I1V2</accession>
<dbReference type="Proteomes" id="UP001219518">
    <property type="component" value="Unassembled WGS sequence"/>
</dbReference>
<name>A0AAE1I1V2_9NEOP</name>